<dbReference type="GO" id="GO:0050570">
    <property type="term" value="F:4-hydroxythreonine-4-phosphate dehydrogenase activity"/>
    <property type="evidence" value="ECO:0007669"/>
    <property type="project" value="UniProtKB-EC"/>
</dbReference>
<dbReference type="AlphaFoldDB" id="A0A0B0ED72"/>
<gene>
    <name evidence="4" type="primary">pdxA</name>
    <name evidence="4" type="ORF">SCABRO_03028</name>
</gene>
<dbReference type="PANTHER" id="PTHR30004">
    <property type="entry name" value="4-HYDROXYTHREONINE-4-PHOSPHATE DEHYDROGENASE"/>
    <property type="match status" value="1"/>
</dbReference>
<evidence type="ECO:0000256" key="3">
    <source>
        <dbReference type="ARBA" id="ARBA00023027"/>
    </source>
</evidence>
<evidence type="ECO:0000256" key="1">
    <source>
        <dbReference type="ARBA" id="ARBA00022723"/>
    </source>
</evidence>
<accession>A0A0B0ED72</accession>
<evidence type="ECO:0000256" key="2">
    <source>
        <dbReference type="ARBA" id="ARBA00023002"/>
    </source>
</evidence>
<dbReference type="EMBL" id="JRYO01000214">
    <property type="protein sequence ID" value="KHE91177.1"/>
    <property type="molecule type" value="Genomic_DNA"/>
</dbReference>
<dbReference type="EC" id="1.1.1.262" evidence="4"/>
<evidence type="ECO:0000313" key="5">
    <source>
        <dbReference type="Proteomes" id="UP000030652"/>
    </source>
</evidence>
<dbReference type="SUPFAM" id="SSF53659">
    <property type="entry name" value="Isocitrate/Isopropylmalate dehydrogenase-like"/>
    <property type="match status" value="1"/>
</dbReference>
<reference evidence="4 5" key="1">
    <citation type="submission" date="2014-10" db="EMBL/GenBank/DDBJ databases">
        <title>Draft genome of anammox bacterium scalindua brodae, obtained using differential coverage binning of sequence data from two enrichment reactors.</title>
        <authorList>
            <person name="Speth D.R."/>
            <person name="Russ L."/>
            <person name="Kartal B."/>
            <person name="Op den Camp H.J."/>
            <person name="Dutilh B.E."/>
            <person name="Jetten M.S."/>
        </authorList>
    </citation>
    <scope>NUCLEOTIDE SEQUENCE [LARGE SCALE GENOMIC DNA]</scope>
    <source>
        <strain evidence="4">RU1</strain>
    </source>
</reference>
<protein>
    <submittedName>
        <fullName evidence="4">Pyridoxal phosphate biosynthetic protein pdxA</fullName>
        <ecNumber evidence="4">1.1.1.262</ecNumber>
    </submittedName>
</protein>
<dbReference type="Pfam" id="PF04166">
    <property type="entry name" value="PdxA"/>
    <property type="match status" value="1"/>
</dbReference>
<keyword evidence="3" id="KW-0520">NAD</keyword>
<dbReference type="NCBIfam" id="TIGR00557">
    <property type="entry name" value="pdxA"/>
    <property type="match status" value="1"/>
</dbReference>
<comment type="caution">
    <text evidence="4">The sequence shown here is derived from an EMBL/GenBank/DDBJ whole genome shotgun (WGS) entry which is preliminary data.</text>
</comment>
<dbReference type="eggNOG" id="COG1995">
    <property type="taxonomic scope" value="Bacteria"/>
</dbReference>
<name>A0A0B0ED72_9BACT</name>
<dbReference type="PATRIC" id="fig|237368.3.peg.3275"/>
<dbReference type="GO" id="GO:0051287">
    <property type="term" value="F:NAD binding"/>
    <property type="evidence" value="ECO:0007669"/>
    <property type="project" value="InterPro"/>
</dbReference>
<dbReference type="PANTHER" id="PTHR30004:SF6">
    <property type="entry name" value="D-THREONATE 4-PHOSPHATE DEHYDROGENASE"/>
    <property type="match status" value="1"/>
</dbReference>
<keyword evidence="1" id="KW-0479">Metal-binding</keyword>
<proteinExistence type="predicted"/>
<dbReference type="Proteomes" id="UP000030652">
    <property type="component" value="Unassembled WGS sequence"/>
</dbReference>
<sequence>MRSENREKSLIGITMGDPGGIGPEVILKALTSPEIRTAANYVVIGSEKVLSEIADNQDIGTRLQLSRIYNTSSNLKRSLTGNISVLDIDNVSVNTALMYKPIRESGKASVEYIMKGLDLALDEEIDALVTAPISKEAIKLAGFDFAGHTELLKEKASVKNVVMLMIGKGLRVSFVTTHLAVNEISKGINQENVFSTIQITATGLKTFFGIDRPKIAVCGLNPHCGDGDRFGTEERDVIIPAIERAQEMGIDCHGPLSSDTVFNKALNGEFDIVVVQFHDQGTIPIKMHAFDSGVNITLGIPVIRTSPTHGTAFDIAGKGIANPGSMIEAIKTAVMMAKTRKHLFV</sequence>
<organism evidence="4 5">
    <name type="scientific">Candidatus Scalindua brodae</name>
    <dbReference type="NCBI Taxonomy" id="237368"/>
    <lineage>
        <taxon>Bacteria</taxon>
        <taxon>Pseudomonadati</taxon>
        <taxon>Planctomycetota</taxon>
        <taxon>Candidatus Brocadiia</taxon>
        <taxon>Candidatus Brocadiales</taxon>
        <taxon>Candidatus Scalinduaceae</taxon>
        <taxon>Candidatus Scalindua</taxon>
    </lineage>
</organism>
<evidence type="ECO:0000313" key="4">
    <source>
        <dbReference type="EMBL" id="KHE91177.1"/>
    </source>
</evidence>
<dbReference type="GO" id="GO:0046872">
    <property type="term" value="F:metal ion binding"/>
    <property type="evidence" value="ECO:0007669"/>
    <property type="project" value="UniProtKB-KW"/>
</dbReference>
<dbReference type="InterPro" id="IPR005255">
    <property type="entry name" value="PdxA_fam"/>
</dbReference>
<keyword evidence="2 4" id="KW-0560">Oxidoreductase</keyword>
<dbReference type="Gene3D" id="3.40.718.10">
    <property type="entry name" value="Isopropylmalate Dehydrogenase"/>
    <property type="match status" value="1"/>
</dbReference>